<sequence length="185" mass="20592">RQGITPAHLFGHNLKSLALQCHTAKLQHIITQARTTRLINLEIEGEKQPRSVVIREIQRAEPSGQLLHVDFYQVHKTERITVDVPIVLVGESPALKGKGRLLTMGVTSLSIECLPSKLPPRIEVDLSSLEEPEQTIRVRDLTLPPDITVITDPDQLVVKVSEAALERVEEVVTKAEEAVVEEEPE</sequence>
<protein>
    <submittedName>
        <fullName evidence="7">Uncharacterized protein</fullName>
    </submittedName>
</protein>
<dbReference type="GO" id="GO:0008097">
    <property type="term" value="F:5S rRNA binding"/>
    <property type="evidence" value="ECO:0007669"/>
    <property type="project" value="InterPro"/>
</dbReference>
<dbReference type="CDD" id="cd00495">
    <property type="entry name" value="Ribosomal_L25_TL5_CTC"/>
    <property type="match status" value="1"/>
</dbReference>
<keyword evidence="1" id="KW-0699">rRNA-binding</keyword>
<comment type="caution">
    <text evidence="7">The sequence shown here is derived from an EMBL/GenBank/DDBJ whole genome shotgun (WGS) entry which is preliminary data.</text>
</comment>
<dbReference type="GO" id="GO:0003735">
    <property type="term" value="F:structural constituent of ribosome"/>
    <property type="evidence" value="ECO:0007669"/>
    <property type="project" value="InterPro"/>
</dbReference>
<dbReference type="InterPro" id="IPR011035">
    <property type="entry name" value="Ribosomal_bL25/Gln-tRNA_synth"/>
</dbReference>
<evidence type="ECO:0000256" key="1">
    <source>
        <dbReference type="ARBA" id="ARBA00022730"/>
    </source>
</evidence>
<evidence type="ECO:0000256" key="4">
    <source>
        <dbReference type="ARBA" id="ARBA00023274"/>
    </source>
</evidence>
<gene>
    <name evidence="7" type="ORF">S06H3_59157</name>
</gene>
<evidence type="ECO:0000313" key="7">
    <source>
        <dbReference type="EMBL" id="GAI47529.1"/>
    </source>
</evidence>
<dbReference type="Pfam" id="PF01386">
    <property type="entry name" value="Ribosomal_L25p"/>
    <property type="match status" value="1"/>
</dbReference>
<name>X1QW76_9ZZZZ</name>
<dbReference type="Gene3D" id="2.40.240.10">
    <property type="entry name" value="Ribosomal Protein L25, Chain P"/>
    <property type="match status" value="1"/>
</dbReference>
<feature type="non-terminal residue" evidence="7">
    <location>
        <position position="1"/>
    </location>
</feature>
<dbReference type="EMBL" id="BARV01038390">
    <property type="protein sequence ID" value="GAI47529.1"/>
    <property type="molecule type" value="Genomic_DNA"/>
</dbReference>
<dbReference type="NCBIfam" id="TIGR00731">
    <property type="entry name" value="bL25_bact_ctc"/>
    <property type="match status" value="1"/>
</dbReference>
<dbReference type="InterPro" id="IPR020056">
    <property type="entry name" value="Rbsml_bL25/Gln-tRNA_synth_N"/>
</dbReference>
<dbReference type="PANTHER" id="PTHR33284:SF1">
    <property type="entry name" value="RIBOSOMAL PROTEIN L25_GLN-TRNA SYNTHETASE, ANTI-CODON-BINDING DOMAIN-CONTAINING PROTEIN"/>
    <property type="match status" value="1"/>
</dbReference>
<feature type="domain" description="Large ribosomal subunit protein bL25 L25" evidence="5">
    <location>
        <begin position="1"/>
        <end position="71"/>
    </location>
</feature>
<keyword evidence="2" id="KW-0694">RNA-binding</keyword>
<dbReference type="InterPro" id="IPR029751">
    <property type="entry name" value="Ribosomal_L25_dom"/>
</dbReference>
<evidence type="ECO:0000256" key="3">
    <source>
        <dbReference type="ARBA" id="ARBA00022980"/>
    </source>
</evidence>
<dbReference type="InterPro" id="IPR020930">
    <property type="entry name" value="Ribosomal_uL5_bac-type"/>
</dbReference>
<dbReference type="InterPro" id="IPR001021">
    <property type="entry name" value="Ribosomal_bL25_long"/>
</dbReference>
<evidence type="ECO:0000256" key="2">
    <source>
        <dbReference type="ARBA" id="ARBA00022884"/>
    </source>
</evidence>
<dbReference type="Gene3D" id="2.170.120.20">
    <property type="entry name" value="Ribosomal protein L25, beta domain"/>
    <property type="match status" value="1"/>
</dbReference>
<dbReference type="GO" id="GO:0022625">
    <property type="term" value="C:cytosolic large ribosomal subunit"/>
    <property type="evidence" value="ECO:0007669"/>
    <property type="project" value="TreeGrafter"/>
</dbReference>
<accession>X1QW76</accession>
<dbReference type="AlphaFoldDB" id="X1QW76"/>
<reference evidence="7" key="1">
    <citation type="journal article" date="2014" name="Front. Microbiol.">
        <title>High frequency of phylogenetically diverse reductive dehalogenase-homologous genes in deep subseafloor sedimentary metagenomes.</title>
        <authorList>
            <person name="Kawai M."/>
            <person name="Futagami T."/>
            <person name="Toyoda A."/>
            <person name="Takaki Y."/>
            <person name="Nishi S."/>
            <person name="Hori S."/>
            <person name="Arai W."/>
            <person name="Tsubouchi T."/>
            <person name="Morono Y."/>
            <person name="Uchiyama I."/>
            <person name="Ito T."/>
            <person name="Fujiyama A."/>
            <person name="Inagaki F."/>
            <person name="Takami H."/>
        </authorList>
    </citation>
    <scope>NUCLEOTIDE SEQUENCE</scope>
    <source>
        <strain evidence="7">Expedition CK06-06</strain>
    </source>
</reference>
<dbReference type="Pfam" id="PF14693">
    <property type="entry name" value="Ribosomal_TL5_C"/>
    <property type="match status" value="1"/>
</dbReference>
<proteinExistence type="predicted"/>
<organism evidence="7">
    <name type="scientific">marine sediment metagenome</name>
    <dbReference type="NCBI Taxonomy" id="412755"/>
    <lineage>
        <taxon>unclassified sequences</taxon>
        <taxon>metagenomes</taxon>
        <taxon>ecological metagenomes</taxon>
    </lineage>
</organism>
<dbReference type="GO" id="GO:0006412">
    <property type="term" value="P:translation"/>
    <property type="evidence" value="ECO:0007669"/>
    <property type="project" value="InterPro"/>
</dbReference>
<dbReference type="InterPro" id="IPR037121">
    <property type="entry name" value="Ribosomal_bL25_C"/>
</dbReference>
<keyword evidence="3" id="KW-0689">Ribosomal protein</keyword>
<dbReference type="InterPro" id="IPR020057">
    <property type="entry name" value="Ribosomal_bL25_b-dom"/>
</dbReference>
<evidence type="ECO:0000259" key="5">
    <source>
        <dbReference type="Pfam" id="PF01386"/>
    </source>
</evidence>
<feature type="domain" description="Large ribosomal subunit protein bL25 beta" evidence="6">
    <location>
        <begin position="80"/>
        <end position="163"/>
    </location>
</feature>
<dbReference type="SUPFAM" id="SSF50715">
    <property type="entry name" value="Ribosomal protein L25-like"/>
    <property type="match status" value="1"/>
</dbReference>
<dbReference type="PANTHER" id="PTHR33284">
    <property type="entry name" value="RIBOSOMAL PROTEIN L25/GLN-TRNA SYNTHETASE, ANTI-CODON-BINDING DOMAIN-CONTAINING PROTEIN"/>
    <property type="match status" value="1"/>
</dbReference>
<keyword evidence="4" id="KW-0687">Ribonucleoprotein</keyword>
<evidence type="ECO:0000259" key="6">
    <source>
        <dbReference type="Pfam" id="PF14693"/>
    </source>
</evidence>